<dbReference type="Proteomes" id="UP001642409">
    <property type="component" value="Unassembled WGS sequence"/>
</dbReference>
<sequence length="132" mass="14477">MENIPDNIRNQLPSAGKAAKEEDNQLREVIANFCLQPALERLDRVYLVNPTKAKQVEAIILNQAQQGKLAPKSITEEQIKQMLEAVSNPATVGSKVVVGTLDDCVGDGRVVLKKRVEVHDGVKDLGDDELSF</sequence>
<evidence type="ECO:0000313" key="4">
    <source>
        <dbReference type="EMBL" id="CAI9959307.1"/>
    </source>
</evidence>
<comment type="caution">
    <text evidence="3">The sequence shown here is derived from an EMBL/GenBank/DDBJ whole genome shotgun (WGS) entry which is preliminary data.</text>
</comment>
<proteinExistence type="inferred from homology"/>
<feature type="region of interest" description="Disordered" evidence="2">
    <location>
        <begin position="1"/>
        <end position="20"/>
    </location>
</feature>
<reference evidence="3" key="1">
    <citation type="submission" date="2023-06" db="EMBL/GenBank/DDBJ databases">
        <authorList>
            <person name="Kurt Z."/>
        </authorList>
    </citation>
    <scope>NUCLEOTIDE SEQUENCE</scope>
</reference>
<evidence type="ECO:0000313" key="5">
    <source>
        <dbReference type="EMBL" id="CAL5999400.1"/>
    </source>
</evidence>
<dbReference type="GO" id="GO:0005634">
    <property type="term" value="C:nucleus"/>
    <property type="evidence" value="ECO:0007669"/>
    <property type="project" value="TreeGrafter"/>
</dbReference>
<organism evidence="3">
    <name type="scientific">Hexamita inflata</name>
    <dbReference type="NCBI Taxonomy" id="28002"/>
    <lineage>
        <taxon>Eukaryota</taxon>
        <taxon>Metamonada</taxon>
        <taxon>Diplomonadida</taxon>
        <taxon>Hexamitidae</taxon>
        <taxon>Hexamitinae</taxon>
        <taxon>Hexamita</taxon>
    </lineage>
</organism>
<accession>A0AA86PMM7</accession>
<dbReference type="Gene3D" id="1.10.8.140">
    <property type="entry name" value="PDCD5-like"/>
    <property type="match status" value="1"/>
</dbReference>
<gene>
    <name evidence="5" type="ORF">HINF_LOCUS16202</name>
    <name evidence="6" type="ORF">HINF_LOCUS24303</name>
    <name evidence="3" type="ORF">HINF_LOCUS25537</name>
    <name evidence="7" type="ORF">HINF_LOCUS32774</name>
    <name evidence="4" type="ORF">HINF_LOCUS46952</name>
</gene>
<comment type="similarity">
    <text evidence="1">Belongs to the PDCD5 family.</text>
</comment>
<dbReference type="InterPro" id="IPR036883">
    <property type="entry name" value="PDCD5-like_sf"/>
</dbReference>
<dbReference type="GO" id="GO:0003677">
    <property type="term" value="F:DNA binding"/>
    <property type="evidence" value="ECO:0007669"/>
    <property type="project" value="UniProtKB-KW"/>
</dbReference>
<keyword evidence="3" id="KW-0238">DNA-binding</keyword>
<dbReference type="EMBL" id="CAXDID020000112">
    <property type="protein sequence ID" value="CAL6029897.1"/>
    <property type="molecule type" value="Genomic_DNA"/>
</dbReference>
<dbReference type="PANTHER" id="PTHR10840">
    <property type="entry name" value="PROGRAMMED CELL DEATH PROTEIN 5"/>
    <property type="match status" value="1"/>
</dbReference>
<dbReference type="InterPro" id="IPR002836">
    <property type="entry name" value="PDCD5-like"/>
</dbReference>
<evidence type="ECO:0000256" key="2">
    <source>
        <dbReference type="SAM" id="MobiDB-lite"/>
    </source>
</evidence>
<reference evidence="5 8" key="2">
    <citation type="submission" date="2024-07" db="EMBL/GenBank/DDBJ databases">
        <authorList>
            <person name="Akdeniz Z."/>
        </authorList>
    </citation>
    <scope>NUCLEOTIDE SEQUENCE [LARGE SCALE GENOMIC DNA]</scope>
</reference>
<dbReference type="PANTHER" id="PTHR10840:SF0">
    <property type="entry name" value="PROGRAMMED CELL DEATH PROTEIN 5"/>
    <property type="match status" value="1"/>
</dbReference>
<dbReference type="AlphaFoldDB" id="A0AA86PMM7"/>
<dbReference type="EMBL" id="CAXDID020000039">
    <property type="protein sequence ID" value="CAL5999400.1"/>
    <property type="molecule type" value="Genomic_DNA"/>
</dbReference>
<evidence type="ECO:0000256" key="1">
    <source>
        <dbReference type="ARBA" id="ARBA00010490"/>
    </source>
</evidence>
<keyword evidence="8" id="KW-1185">Reference proteome</keyword>
<dbReference type="SUPFAM" id="SSF46950">
    <property type="entry name" value="Double-stranded DNA-binding domain"/>
    <property type="match status" value="1"/>
</dbReference>
<protein>
    <submittedName>
        <fullName evidence="3">Double-stranded DNA-binding domain-containing protein</fullName>
    </submittedName>
    <submittedName>
        <fullName evidence="5">Double-stranded_DNA-binding domain-containing protein</fullName>
    </submittedName>
</protein>
<dbReference type="GO" id="GO:0005829">
    <property type="term" value="C:cytosol"/>
    <property type="evidence" value="ECO:0007669"/>
    <property type="project" value="TreeGrafter"/>
</dbReference>
<evidence type="ECO:0000313" key="8">
    <source>
        <dbReference type="Proteomes" id="UP001642409"/>
    </source>
</evidence>
<evidence type="ECO:0000313" key="6">
    <source>
        <dbReference type="EMBL" id="CAL6014518.1"/>
    </source>
</evidence>
<evidence type="ECO:0000313" key="7">
    <source>
        <dbReference type="EMBL" id="CAL6029897.1"/>
    </source>
</evidence>
<name>A0AA86PMM7_9EUKA</name>
<dbReference type="Pfam" id="PF01984">
    <property type="entry name" value="dsDNA_bind"/>
    <property type="match status" value="1"/>
</dbReference>
<evidence type="ECO:0000313" key="3">
    <source>
        <dbReference type="EMBL" id="CAI9937892.1"/>
    </source>
</evidence>
<dbReference type="EMBL" id="CATOUU010000653">
    <property type="protein sequence ID" value="CAI9937892.1"/>
    <property type="molecule type" value="Genomic_DNA"/>
</dbReference>
<dbReference type="EMBL" id="CAXDID020000071">
    <property type="protein sequence ID" value="CAL6014518.1"/>
    <property type="molecule type" value="Genomic_DNA"/>
</dbReference>
<dbReference type="EMBL" id="CATOUU010000916">
    <property type="protein sequence ID" value="CAI9959307.1"/>
    <property type="molecule type" value="Genomic_DNA"/>
</dbReference>